<dbReference type="Pfam" id="PF01105">
    <property type="entry name" value="EMP24_GP25L"/>
    <property type="match status" value="1"/>
</dbReference>
<evidence type="ECO:0000256" key="11">
    <source>
        <dbReference type="SAM" id="SignalP"/>
    </source>
</evidence>
<evidence type="ECO:0000256" key="8">
    <source>
        <dbReference type="ARBA" id="ARBA00037847"/>
    </source>
</evidence>
<dbReference type="PROSITE" id="PS50866">
    <property type="entry name" value="GOLD"/>
    <property type="match status" value="1"/>
</dbReference>
<comment type="subcellular location">
    <subcellularLocation>
        <location evidence="8">Endomembrane system</location>
        <topology evidence="8">Single-pass membrane protein</topology>
    </subcellularLocation>
    <subcellularLocation>
        <location evidence="1 9">Membrane</location>
        <topology evidence="1 9">Single-pass type I membrane protein</topology>
    </subcellularLocation>
</comment>
<dbReference type="InterPro" id="IPR015720">
    <property type="entry name" value="Emp24-like"/>
</dbReference>
<feature type="domain" description="GOLD" evidence="12">
    <location>
        <begin position="33"/>
        <end position="117"/>
    </location>
</feature>
<keyword evidence="14" id="KW-1185">Reference proteome</keyword>
<dbReference type="GO" id="GO:0012505">
    <property type="term" value="C:endomembrane system"/>
    <property type="evidence" value="ECO:0007669"/>
    <property type="project" value="UniProtKB-SubCell"/>
</dbReference>
<dbReference type="SUPFAM" id="SSF101576">
    <property type="entry name" value="Supernatant protein factor (SPF), C-terminal domain"/>
    <property type="match status" value="1"/>
</dbReference>
<dbReference type="Gene3D" id="2.60.120.680">
    <property type="entry name" value="GOLD domain"/>
    <property type="match status" value="1"/>
</dbReference>
<evidence type="ECO:0000313" key="14">
    <source>
        <dbReference type="Proteomes" id="UP000183832"/>
    </source>
</evidence>
<name>A0A1J1J3M5_9DIPT</name>
<evidence type="ECO:0000256" key="3">
    <source>
        <dbReference type="ARBA" id="ARBA00022473"/>
    </source>
</evidence>
<dbReference type="SMART" id="SM01190">
    <property type="entry name" value="EMP24_GP25L"/>
    <property type="match status" value="1"/>
</dbReference>
<comment type="similarity">
    <text evidence="2 9">Belongs to the EMP24/GP25L family.</text>
</comment>
<reference evidence="13 14" key="1">
    <citation type="submission" date="2015-04" db="EMBL/GenBank/DDBJ databases">
        <authorList>
            <person name="Syromyatnikov M.Y."/>
            <person name="Popov V.N."/>
        </authorList>
    </citation>
    <scope>NUCLEOTIDE SEQUENCE [LARGE SCALE GENOMIC DNA]</scope>
</reference>
<feature type="transmembrane region" description="Helical" evidence="10">
    <location>
        <begin position="189"/>
        <end position="215"/>
    </location>
</feature>
<dbReference type="STRING" id="568069.A0A1J1J3M5"/>
<accession>A0A1J1J3M5</accession>
<dbReference type="OrthoDB" id="5976732at2759"/>
<dbReference type="EMBL" id="CVRI01000066">
    <property type="protein sequence ID" value="CRL06062.1"/>
    <property type="molecule type" value="Genomic_DNA"/>
</dbReference>
<evidence type="ECO:0000256" key="4">
    <source>
        <dbReference type="ARBA" id="ARBA00022692"/>
    </source>
</evidence>
<protein>
    <submittedName>
        <fullName evidence="13">CLUMA_CG018906, isoform A</fullName>
    </submittedName>
</protein>
<keyword evidence="7 10" id="KW-0472">Membrane</keyword>
<dbReference type="InterPro" id="IPR009038">
    <property type="entry name" value="GOLD_dom"/>
</dbReference>
<evidence type="ECO:0000256" key="10">
    <source>
        <dbReference type="SAM" id="Phobius"/>
    </source>
</evidence>
<organism evidence="13 14">
    <name type="scientific">Clunio marinus</name>
    <dbReference type="NCBI Taxonomy" id="568069"/>
    <lineage>
        <taxon>Eukaryota</taxon>
        <taxon>Metazoa</taxon>
        <taxon>Ecdysozoa</taxon>
        <taxon>Arthropoda</taxon>
        <taxon>Hexapoda</taxon>
        <taxon>Insecta</taxon>
        <taxon>Pterygota</taxon>
        <taxon>Neoptera</taxon>
        <taxon>Endopterygota</taxon>
        <taxon>Diptera</taxon>
        <taxon>Nematocera</taxon>
        <taxon>Chironomoidea</taxon>
        <taxon>Chironomidae</taxon>
        <taxon>Clunio</taxon>
    </lineage>
</organism>
<evidence type="ECO:0000256" key="7">
    <source>
        <dbReference type="ARBA" id="ARBA00023136"/>
    </source>
</evidence>
<dbReference type="Proteomes" id="UP000183832">
    <property type="component" value="Unassembled WGS sequence"/>
</dbReference>
<evidence type="ECO:0000256" key="1">
    <source>
        <dbReference type="ARBA" id="ARBA00004479"/>
    </source>
</evidence>
<feature type="signal peptide" evidence="11">
    <location>
        <begin position="1"/>
        <end position="19"/>
    </location>
</feature>
<evidence type="ECO:0000256" key="2">
    <source>
        <dbReference type="ARBA" id="ARBA00007104"/>
    </source>
</evidence>
<keyword evidence="4 9" id="KW-0812">Transmembrane</keyword>
<proteinExistence type="inferred from homology"/>
<evidence type="ECO:0000256" key="5">
    <source>
        <dbReference type="ARBA" id="ARBA00022729"/>
    </source>
</evidence>
<sequence>MIRLSLFVFLSIFLDCLSASEREMTVVINAKERECFYEHVEANHIIDIEYQVIDGGHGDLDINFELSVDGRIIFVDYKKSDNVHRYEQAHPAGNYKFCFDNTISSFNRKTVFFELLTEDPDSPMTDDHASISDLEGFSPEEFFEMKVQDFLDVVHVVRTHLTKARQVQDMLRSFEARDRNLAELNCSRVGIFSTIIVLTMICVGLLQVFMIKSLFETNNTEGRRIWNKLNHIMK</sequence>
<evidence type="ECO:0000259" key="12">
    <source>
        <dbReference type="PROSITE" id="PS50866"/>
    </source>
</evidence>
<dbReference type="InterPro" id="IPR036598">
    <property type="entry name" value="GOLD_dom_sf"/>
</dbReference>
<feature type="chain" id="PRO_5013334900" evidence="11">
    <location>
        <begin position="20"/>
        <end position="234"/>
    </location>
</feature>
<dbReference type="PANTHER" id="PTHR22811">
    <property type="entry name" value="TRANSMEMBRANE EMP24 DOMAIN-CONTAINING PROTEIN"/>
    <property type="match status" value="1"/>
</dbReference>
<gene>
    <name evidence="13" type="ORF">CLUMA_CG018906</name>
</gene>
<evidence type="ECO:0000313" key="13">
    <source>
        <dbReference type="EMBL" id="CRL06062.1"/>
    </source>
</evidence>
<keyword evidence="5 11" id="KW-0732">Signal</keyword>
<keyword evidence="6 10" id="KW-1133">Transmembrane helix</keyword>
<keyword evidence="3" id="KW-0217">Developmental protein</keyword>
<evidence type="ECO:0000256" key="6">
    <source>
        <dbReference type="ARBA" id="ARBA00022989"/>
    </source>
</evidence>
<dbReference type="AlphaFoldDB" id="A0A1J1J3M5"/>
<evidence type="ECO:0000256" key="9">
    <source>
        <dbReference type="RuleBase" id="RU003827"/>
    </source>
</evidence>
<dbReference type="GO" id="GO:0016020">
    <property type="term" value="C:membrane"/>
    <property type="evidence" value="ECO:0007669"/>
    <property type="project" value="UniProtKB-SubCell"/>
</dbReference>